<gene>
    <name evidence="1" type="ORF">EVAR_48368_1</name>
</gene>
<reference evidence="1 2" key="1">
    <citation type="journal article" date="2019" name="Commun. Biol.">
        <title>The bagworm genome reveals a unique fibroin gene that provides high tensile strength.</title>
        <authorList>
            <person name="Kono N."/>
            <person name="Nakamura H."/>
            <person name="Ohtoshi R."/>
            <person name="Tomita M."/>
            <person name="Numata K."/>
            <person name="Arakawa K."/>
        </authorList>
    </citation>
    <scope>NUCLEOTIDE SEQUENCE [LARGE SCALE GENOMIC DNA]</scope>
</reference>
<name>A0A4C1WMB7_EUMVA</name>
<dbReference type="Proteomes" id="UP000299102">
    <property type="component" value="Unassembled WGS sequence"/>
</dbReference>
<dbReference type="EMBL" id="BGZK01000578">
    <property type="protein sequence ID" value="GBP51275.1"/>
    <property type="molecule type" value="Genomic_DNA"/>
</dbReference>
<dbReference type="OrthoDB" id="10017160at2759"/>
<dbReference type="AlphaFoldDB" id="A0A4C1WMB7"/>
<organism evidence="1 2">
    <name type="scientific">Eumeta variegata</name>
    <name type="common">Bagworm moth</name>
    <name type="synonym">Eumeta japonica</name>
    <dbReference type="NCBI Taxonomy" id="151549"/>
    <lineage>
        <taxon>Eukaryota</taxon>
        <taxon>Metazoa</taxon>
        <taxon>Ecdysozoa</taxon>
        <taxon>Arthropoda</taxon>
        <taxon>Hexapoda</taxon>
        <taxon>Insecta</taxon>
        <taxon>Pterygota</taxon>
        <taxon>Neoptera</taxon>
        <taxon>Endopterygota</taxon>
        <taxon>Lepidoptera</taxon>
        <taxon>Glossata</taxon>
        <taxon>Ditrysia</taxon>
        <taxon>Tineoidea</taxon>
        <taxon>Psychidae</taxon>
        <taxon>Oiketicinae</taxon>
        <taxon>Eumeta</taxon>
    </lineage>
</organism>
<evidence type="ECO:0000313" key="2">
    <source>
        <dbReference type="Proteomes" id="UP000299102"/>
    </source>
</evidence>
<comment type="caution">
    <text evidence="1">The sequence shown here is derived from an EMBL/GenBank/DDBJ whole genome shotgun (WGS) entry which is preliminary data.</text>
</comment>
<protein>
    <submittedName>
        <fullName evidence="1">Uncharacterized protein</fullName>
    </submittedName>
</protein>
<keyword evidence="2" id="KW-1185">Reference proteome</keyword>
<evidence type="ECO:0000313" key="1">
    <source>
        <dbReference type="EMBL" id="GBP51275.1"/>
    </source>
</evidence>
<accession>A0A4C1WMB7</accession>
<sequence length="104" mass="11536">MTEDNMSGVRLMIETDKRMTYQEIQTSLSIGMCQTLTDHEYKNHAETRSAGTKRRLIVRFRCHPLFPNIQHEALTRPREDGSAEVAGVGIAGVSCTSKKLAVGG</sequence>
<proteinExistence type="predicted"/>